<evidence type="ECO:0000313" key="2">
    <source>
        <dbReference type="Proteomes" id="UP000001075"/>
    </source>
</evidence>
<sequence length="105" mass="12019">MPVIQPMMLVPELPFLGLFNTCKDEDVVKRLKIWFQRIYFCFIAVLTHELQLPVSDSRFRLRNEMLDCPALVVPHGLHCNCPGFAGLTPLPFDLNVEGHFICSAF</sequence>
<name>G3HVD4_CRIGR</name>
<dbReference type="AlphaFoldDB" id="G3HVD4"/>
<dbReference type="Proteomes" id="UP000001075">
    <property type="component" value="Unassembled WGS sequence"/>
</dbReference>
<gene>
    <name evidence="1" type="ORF">I79_014921</name>
</gene>
<dbReference type="EMBL" id="JH000770">
    <property type="protein sequence ID" value="EGW00867.1"/>
    <property type="molecule type" value="Genomic_DNA"/>
</dbReference>
<accession>G3HVD4</accession>
<proteinExistence type="predicted"/>
<protein>
    <submittedName>
        <fullName evidence="1">Uncharacterized protein</fullName>
    </submittedName>
</protein>
<evidence type="ECO:0000313" key="1">
    <source>
        <dbReference type="EMBL" id="EGW00867.1"/>
    </source>
</evidence>
<organism evidence="1 2">
    <name type="scientific">Cricetulus griseus</name>
    <name type="common">Chinese hamster</name>
    <name type="synonym">Cricetulus barabensis griseus</name>
    <dbReference type="NCBI Taxonomy" id="10029"/>
    <lineage>
        <taxon>Eukaryota</taxon>
        <taxon>Metazoa</taxon>
        <taxon>Chordata</taxon>
        <taxon>Craniata</taxon>
        <taxon>Vertebrata</taxon>
        <taxon>Euteleostomi</taxon>
        <taxon>Mammalia</taxon>
        <taxon>Eutheria</taxon>
        <taxon>Euarchontoglires</taxon>
        <taxon>Glires</taxon>
        <taxon>Rodentia</taxon>
        <taxon>Myomorpha</taxon>
        <taxon>Muroidea</taxon>
        <taxon>Cricetidae</taxon>
        <taxon>Cricetinae</taxon>
        <taxon>Cricetulus</taxon>
    </lineage>
</organism>
<reference evidence="2" key="1">
    <citation type="journal article" date="2011" name="Nat. Biotechnol.">
        <title>The genomic sequence of the Chinese hamster ovary (CHO)-K1 cell line.</title>
        <authorList>
            <person name="Xu X."/>
            <person name="Nagarajan H."/>
            <person name="Lewis N.E."/>
            <person name="Pan S."/>
            <person name="Cai Z."/>
            <person name="Liu X."/>
            <person name="Chen W."/>
            <person name="Xie M."/>
            <person name="Wang W."/>
            <person name="Hammond S."/>
            <person name="Andersen M.R."/>
            <person name="Neff N."/>
            <person name="Passarelli B."/>
            <person name="Koh W."/>
            <person name="Fan H.C."/>
            <person name="Wang J."/>
            <person name="Gui Y."/>
            <person name="Lee K.H."/>
            <person name="Betenbaugh M.J."/>
            <person name="Quake S.R."/>
            <person name="Famili I."/>
            <person name="Palsson B.O."/>
            <person name="Wang J."/>
        </authorList>
    </citation>
    <scope>NUCLEOTIDE SEQUENCE [LARGE SCALE GENOMIC DNA]</scope>
    <source>
        <strain evidence="2">CHO K1 cell line</strain>
    </source>
</reference>
<dbReference type="InParanoid" id="G3HVD4"/>